<dbReference type="Proteomes" id="UP000183987">
    <property type="component" value="Unassembled WGS sequence"/>
</dbReference>
<evidence type="ECO:0000313" key="1">
    <source>
        <dbReference type="EMBL" id="SHF59101.1"/>
    </source>
</evidence>
<evidence type="ECO:0000313" key="2">
    <source>
        <dbReference type="Proteomes" id="UP000183987"/>
    </source>
</evidence>
<proteinExistence type="predicted"/>
<protein>
    <submittedName>
        <fullName evidence="1">Uncharacterized protein</fullName>
    </submittedName>
</protein>
<dbReference type="EMBL" id="FQUE01000008">
    <property type="protein sequence ID" value="SHF59101.1"/>
    <property type="molecule type" value="Genomic_DNA"/>
</dbReference>
<organism evidence="1 2">
    <name type="scientific">Loktanella atrilutea</name>
    <dbReference type="NCBI Taxonomy" id="366533"/>
    <lineage>
        <taxon>Bacteria</taxon>
        <taxon>Pseudomonadati</taxon>
        <taxon>Pseudomonadota</taxon>
        <taxon>Alphaproteobacteria</taxon>
        <taxon>Rhodobacterales</taxon>
        <taxon>Roseobacteraceae</taxon>
        <taxon>Loktanella</taxon>
    </lineage>
</organism>
<keyword evidence="2" id="KW-1185">Reference proteome</keyword>
<sequence length="68" mass="7366">MIGFVDGMDPVARGIHAVNGNARVKYLSFATSGTTFALLPMSSPKTTQSFSGILTYLNNRHSAVWQHP</sequence>
<gene>
    <name evidence="1" type="ORF">SAMN05444339_108130</name>
</gene>
<accession>A0A1M5CWL0</accession>
<dbReference type="AlphaFoldDB" id="A0A1M5CWL0"/>
<name>A0A1M5CWL0_LOKAT</name>
<reference evidence="2" key="1">
    <citation type="submission" date="2016-11" db="EMBL/GenBank/DDBJ databases">
        <authorList>
            <person name="Varghese N."/>
            <person name="Submissions S."/>
        </authorList>
    </citation>
    <scope>NUCLEOTIDE SEQUENCE [LARGE SCALE GENOMIC DNA]</scope>
    <source>
        <strain evidence="2">DSM 29326</strain>
    </source>
</reference>